<organism evidence="2 3">
    <name type="scientific">Teratosphaeria nubilosa</name>
    <dbReference type="NCBI Taxonomy" id="161662"/>
    <lineage>
        <taxon>Eukaryota</taxon>
        <taxon>Fungi</taxon>
        <taxon>Dikarya</taxon>
        <taxon>Ascomycota</taxon>
        <taxon>Pezizomycotina</taxon>
        <taxon>Dothideomycetes</taxon>
        <taxon>Dothideomycetidae</taxon>
        <taxon>Mycosphaerellales</taxon>
        <taxon>Teratosphaeriaceae</taxon>
        <taxon>Teratosphaeria</taxon>
    </lineage>
</organism>
<name>A0A6G1L6P7_9PEZI</name>
<dbReference type="GO" id="GO:0003735">
    <property type="term" value="F:structural constituent of ribosome"/>
    <property type="evidence" value="ECO:0007669"/>
    <property type="project" value="TreeGrafter"/>
</dbReference>
<evidence type="ECO:0008006" key="4">
    <source>
        <dbReference type="Google" id="ProtNLM"/>
    </source>
</evidence>
<sequence length="354" mass="40937">MWQWLKGPGQAFREPLAGSTNYLSAYDKQGNLIRLSARYQNRNERDEGDDLVEDEETAAKRDQENPKFTEEEREARAAERESRRATKRVEDQEKEDRNGIPKERLGDLRPYPLNHNLRSEAVLSEELREQLYQSAVRDGLDLSSLAGAFGVDVRRVAAVVRLKTIEKQWEAEGKKLATPYSQAVLSMLPQTHFHPGTTKPINIHEPVNDLPVHPHTRTQLFYPTSESRQFTREDAAKAFSSTLLPADKRIPLPMLVDIERWKAEDKTRQERAELQQQVDLKMRAEQERKEKKKAEWEAQSIRVVQGRRWDFKLEDYSAEQVGKDGRGRGAVGLRYGMPHEDRKRGMVKIPTKVE</sequence>
<protein>
    <recommendedName>
        <fullName evidence="4">Eukaryotic mitochondrial regulator protein-domain-containing protein</fullName>
    </recommendedName>
</protein>
<dbReference type="GO" id="GO:0032543">
    <property type="term" value="P:mitochondrial translation"/>
    <property type="evidence" value="ECO:0007669"/>
    <property type="project" value="TreeGrafter"/>
</dbReference>
<evidence type="ECO:0000313" key="3">
    <source>
        <dbReference type="Proteomes" id="UP000799436"/>
    </source>
</evidence>
<keyword evidence="3" id="KW-1185">Reference proteome</keyword>
<proteinExistence type="predicted"/>
<dbReference type="Proteomes" id="UP000799436">
    <property type="component" value="Unassembled WGS sequence"/>
</dbReference>
<reference evidence="2" key="1">
    <citation type="journal article" date="2020" name="Stud. Mycol.">
        <title>101 Dothideomycetes genomes: a test case for predicting lifestyles and emergence of pathogens.</title>
        <authorList>
            <person name="Haridas S."/>
            <person name="Albert R."/>
            <person name="Binder M."/>
            <person name="Bloem J."/>
            <person name="Labutti K."/>
            <person name="Salamov A."/>
            <person name="Andreopoulos B."/>
            <person name="Baker S."/>
            <person name="Barry K."/>
            <person name="Bills G."/>
            <person name="Bluhm B."/>
            <person name="Cannon C."/>
            <person name="Castanera R."/>
            <person name="Culley D."/>
            <person name="Daum C."/>
            <person name="Ezra D."/>
            <person name="Gonzalez J."/>
            <person name="Henrissat B."/>
            <person name="Kuo A."/>
            <person name="Liang C."/>
            <person name="Lipzen A."/>
            <person name="Lutzoni F."/>
            <person name="Magnuson J."/>
            <person name="Mondo S."/>
            <person name="Nolan M."/>
            <person name="Ohm R."/>
            <person name="Pangilinan J."/>
            <person name="Park H.-J."/>
            <person name="Ramirez L."/>
            <person name="Alfaro M."/>
            <person name="Sun H."/>
            <person name="Tritt A."/>
            <person name="Yoshinaga Y."/>
            <person name="Zwiers L.-H."/>
            <person name="Turgeon B."/>
            <person name="Goodwin S."/>
            <person name="Spatafora J."/>
            <person name="Crous P."/>
            <person name="Grigoriev I."/>
        </authorList>
    </citation>
    <scope>NUCLEOTIDE SEQUENCE</scope>
    <source>
        <strain evidence="2">CBS 116005</strain>
    </source>
</reference>
<dbReference type="InterPro" id="IPR021036">
    <property type="entry name" value="Ribosomal_mS45"/>
</dbReference>
<feature type="region of interest" description="Disordered" evidence="1">
    <location>
        <begin position="38"/>
        <end position="111"/>
    </location>
</feature>
<dbReference type="OrthoDB" id="10052321at2759"/>
<dbReference type="EMBL" id="ML995845">
    <property type="protein sequence ID" value="KAF2768300.1"/>
    <property type="molecule type" value="Genomic_DNA"/>
</dbReference>
<evidence type="ECO:0000313" key="2">
    <source>
        <dbReference type="EMBL" id="KAF2768300.1"/>
    </source>
</evidence>
<feature type="region of interest" description="Disordered" evidence="1">
    <location>
        <begin position="327"/>
        <end position="354"/>
    </location>
</feature>
<dbReference type="AlphaFoldDB" id="A0A6G1L6P7"/>
<dbReference type="GO" id="GO:0005763">
    <property type="term" value="C:mitochondrial small ribosomal subunit"/>
    <property type="evidence" value="ECO:0007669"/>
    <property type="project" value="TreeGrafter"/>
</dbReference>
<dbReference type="Pfam" id="PF12298">
    <property type="entry name" value="Bot1p"/>
    <property type="match status" value="1"/>
</dbReference>
<dbReference type="PANTHER" id="PTHR28158">
    <property type="entry name" value="37S RIBOSOMAL PROTEIN S35, MITOCHONDRIAL"/>
    <property type="match status" value="1"/>
</dbReference>
<feature type="compositionally biased region" description="Acidic residues" evidence="1">
    <location>
        <begin position="46"/>
        <end position="56"/>
    </location>
</feature>
<dbReference type="PANTHER" id="PTHR28158:SF1">
    <property type="entry name" value="SMALL RIBOSOMAL SUBUNIT PROTEIN MS45"/>
    <property type="match status" value="1"/>
</dbReference>
<feature type="compositionally biased region" description="Basic and acidic residues" evidence="1">
    <location>
        <begin position="57"/>
        <end position="107"/>
    </location>
</feature>
<gene>
    <name evidence="2" type="ORF">EJ03DRAFT_328343</name>
</gene>
<accession>A0A6G1L6P7</accession>
<evidence type="ECO:0000256" key="1">
    <source>
        <dbReference type="SAM" id="MobiDB-lite"/>
    </source>
</evidence>